<protein>
    <recommendedName>
        <fullName evidence="4">Putative glucose-6-phosphate 1-epimerase</fullName>
        <ecNumber evidence="4">5.1.3.15</ecNumber>
    </recommendedName>
</protein>
<feature type="active site" evidence="5">
    <location>
        <position position="165"/>
    </location>
</feature>
<dbReference type="InterPro" id="IPR025532">
    <property type="entry name" value="G6P_1-epimerase"/>
</dbReference>
<keyword evidence="7" id="KW-1185">Reference proteome</keyword>
<sequence>MQKTYPIGIRQEKYLTTNLDVIVVDNQHCYAVIALQGAQVLSFIPKKTMPPTDRLWLSRGNQYTINKAIRGGIPLCFPWFGPHSNPNYPSHGFARNKIWQCEDIRLEHDQSHVLKFKLGHDEETHAVWPYKFVLELTIHCADTLQLDFKLTNLDTTRFDFTFAWHSYFNVDLSSTEIYGLQGLSYIDQLTNTTNLQSEHFLMIEREVDRIYPQTHGEYVIQSKAIEPIKITTNTESVVVWNPWIDKSKKLSDVIDEDWKNFVCVENGQVATAVQTLDVNQTASYQLNIA</sequence>
<dbReference type="GO" id="GO:0005975">
    <property type="term" value="P:carbohydrate metabolic process"/>
    <property type="evidence" value="ECO:0007669"/>
    <property type="project" value="InterPro"/>
</dbReference>
<evidence type="ECO:0000313" key="7">
    <source>
        <dbReference type="Proteomes" id="UP000243463"/>
    </source>
</evidence>
<dbReference type="RefSeq" id="WP_171289080.1">
    <property type="nucleotide sequence ID" value="NZ_FZLN01000005.1"/>
</dbReference>
<accession>A0A217EIC9</accession>
<feature type="active site" evidence="5">
    <location>
        <position position="265"/>
    </location>
</feature>
<keyword evidence="3 4" id="KW-0413">Isomerase</keyword>
<dbReference type="Proteomes" id="UP000243463">
    <property type="component" value="Unassembled WGS sequence"/>
</dbReference>
<dbReference type="Pfam" id="PF01263">
    <property type="entry name" value="Aldose_epim"/>
    <property type="match status" value="1"/>
</dbReference>
<reference evidence="7" key="1">
    <citation type="submission" date="2017-06" db="EMBL/GenBank/DDBJ databases">
        <authorList>
            <person name="Varghese N."/>
            <person name="Submissions S."/>
        </authorList>
    </citation>
    <scope>NUCLEOTIDE SEQUENCE [LARGE SCALE GENOMIC DNA]</scope>
    <source>
        <strain evidence="7">ANC 5114</strain>
    </source>
</reference>
<proteinExistence type="inferred from homology"/>
<evidence type="ECO:0000256" key="4">
    <source>
        <dbReference type="PIRNR" id="PIRNR016020"/>
    </source>
</evidence>
<dbReference type="PANTHER" id="PTHR11122">
    <property type="entry name" value="APOSPORY-ASSOCIATED PROTEIN C-RELATED"/>
    <property type="match status" value="1"/>
</dbReference>
<dbReference type="EMBL" id="FZLN01000005">
    <property type="protein sequence ID" value="SNQ30072.1"/>
    <property type="molecule type" value="Genomic_DNA"/>
</dbReference>
<evidence type="ECO:0000256" key="2">
    <source>
        <dbReference type="ARBA" id="ARBA00005866"/>
    </source>
</evidence>
<evidence type="ECO:0000256" key="5">
    <source>
        <dbReference type="PIRSR" id="PIRSR016020-1"/>
    </source>
</evidence>
<dbReference type="InterPro" id="IPR014718">
    <property type="entry name" value="GH-type_carb-bd"/>
</dbReference>
<dbReference type="CDD" id="cd09020">
    <property type="entry name" value="D-hex-6-P-epi_like"/>
    <property type="match status" value="1"/>
</dbReference>
<organism evidence="6 7">
    <name type="scientific">Acinetobacter apis</name>
    <dbReference type="NCBI Taxonomy" id="1229165"/>
    <lineage>
        <taxon>Bacteria</taxon>
        <taxon>Pseudomonadati</taxon>
        <taxon>Pseudomonadota</taxon>
        <taxon>Gammaproteobacteria</taxon>
        <taxon>Moraxellales</taxon>
        <taxon>Moraxellaceae</taxon>
        <taxon>Acinetobacter</taxon>
    </lineage>
</organism>
<dbReference type="GO" id="GO:0047938">
    <property type="term" value="F:glucose-6-phosphate 1-epimerase activity"/>
    <property type="evidence" value="ECO:0007669"/>
    <property type="project" value="UniProtKB-UniRule"/>
</dbReference>
<dbReference type="GO" id="GO:0030246">
    <property type="term" value="F:carbohydrate binding"/>
    <property type="evidence" value="ECO:0007669"/>
    <property type="project" value="UniProtKB-UniRule"/>
</dbReference>
<dbReference type="PANTHER" id="PTHR11122:SF13">
    <property type="entry name" value="GLUCOSE-6-PHOSPHATE 1-EPIMERASE"/>
    <property type="match status" value="1"/>
</dbReference>
<evidence type="ECO:0000256" key="3">
    <source>
        <dbReference type="ARBA" id="ARBA00023235"/>
    </source>
</evidence>
<dbReference type="AlphaFoldDB" id="A0A217EIC9"/>
<gene>
    <name evidence="6" type="ORF">SAMN05444584_2056</name>
</gene>
<comment type="catalytic activity">
    <reaction evidence="1">
        <text>alpha-D-glucose 6-phosphate = beta-D-glucose 6-phosphate</text>
        <dbReference type="Rhea" id="RHEA:16249"/>
        <dbReference type="ChEBI" id="CHEBI:58225"/>
        <dbReference type="ChEBI" id="CHEBI:58247"/>
        <dbReference type="EC" id="5.1.3.15"/>
    </reaction>
</comment>
<dbReference type="InterPro" id="IPR011013">
    <property type="entry name" value="Gal_mutarotase_sf_dom"/>
</dbReference>
<dbReference type="EC" id="5.1.3.15" evidence="4"/>
<evidence type="ECO:0000313" key="6">
    <source>
        <dbReference type="EMBL" id="SNQ30072.1"/>
    </source>
</evidence>
<dbReference type="Gene3D" id="2.70.98.10">
    <property type="match status" value="1"/>
</dbReference>
<dbReference type="SUPFAM" id="SSF74650">
    <property type="entry name" value="Galactose mutarotase-like"/>
    <property type="match status" value="1"/>
</dbReference>
<dbReference type="PIRSF" id="PIRSF016020">
    <property type="entry name" value="PHexose_mutarotase"/>
    <property type="match status" value="1"/>
</dbReference>
<name>A0A217EIC9_9GAMM</name>
<comment type="similarity">
    <text evidence="2 4">Belongs to the glucose-6-phosphate 1-epimerase family.</text>
</comment>
<evidence type="ECO:0000256" key="1">
    <source>
        <dbReference type="ARBA" id="ARBA00001096"/>
    </source>
</evidence>
<dbReference type="InterPro" id="IPR008183">
    <property type="entry name" value="Aldose_1/G6P_1-epimerase"/>
</dbReference>